<keyword evidence="4" id="KW-0862">Zinc</keyword>
<keyword evidence="9" id="KW-1185">Reference proteome</keyword>
<reference evidence="8" key="2">
    <citation type="journal article" date="2023" name="IMA Fungus">
        <title>Comparative genomic study of the Penicillium genus elucidates a diverse pangenome and 15 lateral gene transfer events.</title>
        <authorList>
            <person name="Petersen C."/>
            <person name="Sorensen T."/>
            <person name="Nielsen M.R."/>
            <person name="Sondergaard T.E."/>
            <person name="Sorensen J.L."/>
            <person name="Fitzpatrick D.A."/>
            <person name="Frisvad J.C."/>
            <person name="Nielsen K.L."/>
        </authorList>
    </citation>
    <scope>NUCLEOTIDE SEQUENCE</scope>
    <source>
        <strain evidence="8">IBT 21472</strain>
    </source>
</reference>
<comment type="caution">
    <text evidence="8">The sequence shown here is derived from an EMBL/GenBank/DDBJ whole genome shotgun (WGS) entry which is preliminary data.</text>
</comment>
<evidence type="ECO:0000259" key="6">
    <source>
        <dbReference type="Pfam" id="PF00107"/>
    </source>
</evidence>
<dbReference type="Gene3D" id="3.40.50.720">
    <property type="entry name" value="NAD(P)-binding Rossmann-like Domain"/>
    <property type="match status" value="1"/>
</dbReference>
<name>A0A9W9L5Y8_9EURO</name>
<reference evidence="8" key="1">
    <citation type="submission" date="2022-12" db="EMBL/GenBank/DDBJ databases">
        <authorList>
            <person name="Petersen C."/>
        </authorList>
    </citation>
    <scope>NUCLEOTIDE SEQUENCE</scope>
    <source>
        <strain evidence="8">IBT 21472</strain>
    </source>
</reference>
<comment type="similarity">
    <text evidence="2">Belongs to the zinc-containing alcohol dehydrogenase family.</text>
</comment>
<keyword evidence="3" id="KW-0479">Metal-binding</keyword>
<accession>A0A9W9L5Y8</accession>
<evidence type="ECO:0000259" key="7">
    <source>
        <dbReference type="Pfam" id="PF08240"/>
    </source>
</evidence>
<dbReference type="SUPFAM" id="SSF50129">
    <property type="entry name" value="GroES-like"/>
    <property type="match status" value="1"/>
</dbReference>
<dbReference type="AlphaFoldDB" id="A0A9W9L5Y8"/>
<dbReference type="InterPro" id="IPR011032">
    <property type="entry name" value="GroES-like_sf"/>
</dbReference>
<feature type="domain" description="Alcohol dehydrogenase-like C-terminal" evidence="6">
    <location>
        <begin position="207"/>
        <end position="337"/>
    </location>
</feature>
<dbReference type="Gene3D" id="3.90.180.10">
    <property type="entry name" value="Medium-chain alcohol dehydrogenases, catalytic domain"/>
    <property type="match status" value="1"/>
</dbReference>
<gene>
    <name evidence="8" type="ORF">N7476_005705</name>
</gene>
<dbReference type="EMBL" id="JAPZBO010000005">
    <property type="protein sequence ID" value="KAJ5315398.1"/>
    <property type="molecule type" value="Genomic_DNA"/>
</dbReference>
<dbReference type="OrthoDB" id="5407715at2759"/>
<evidence type="ECO:0000313" key="9">
    <source>
        <dbReference type="Proteomes" id="UP001147746"/>
    </source>
</evidence>
<evidence type="ECO:0000256" key="1">
    <source>
        <dbReference type="ARBA" id="ARBA00001947"/>
    </source>
</evidence>
<dbReference type="PANTHER" id="PTHR43350:SF17">
    <property type="entry name" value="NAD-DEPENDENT ALCOHOL DEHYDROGENASE"/>
    <property type="match status" value="1"/>
</dbReference>
<dbReference type="GO" id="GO:0016491">
    <property type="term" value="F:oxidoreductase activity"/>
    <property type="evidence" value="ECO:0007669"/>
    <property type="project" value="UniProtKB-KW"/>
</dbReference>
<dbReference type="InterPro" id="IPR013154">
    <property type="entry name" value="ADH-like_N"/>
</dbReference>
<evidence type="ECO:0000256" key="5">
    <source>
        <dbReference type="ARBA" id="ARBA00023002"/>
    </source>
</evidence>
<dbReference type="CDD" id="cd05188">
    <property type="entry name" value="MDR"/>
    <property type="match status" value="1"/>
</dbReference>
<feature type="domain" description="Alcohol dehydrogenase-like N-terminal" evidence="7">
    <location>
        <begin position="38"/>
        <end position="153"/>
    </location>
</feature>
<dbReference type="SUPFAM" id="SSF51735">
    <property type="entry name" value="NAD(P)-binding Rossmann-fold domains"/>
    <property type="match status" value="1"/>
</dbReference>
<protein>
    <recommendedName>
        <fullName evidence="10">Alcohol dehydrogenase</fullName>
    </recommendedName>
</protein>
<comment type="cofactor">
    <cofactor evidence="1">
        <name>Zn(2+)</name>
        <dbReference type="ChEBI" id="CHEBI:29105"/>
    </cofactor>
</comment>
<evidence type="ECO:0008006" key="10">
    <source>
        <dbReference type="Google" id="ProtNLM"/>
    </source>
</evidence>
<organism evidence="8 9">
    <name type="scientific">Penicillium atrosanguineum</name>
    <dbReference type="NCBI Taxonomy" id="1132637"/>
    <lineage>
        <taxon>Eukaryota</taxon>
        <taxon>Fungi</taxon>
        <taxon>Dikarya</taxon>
        <taxon>Ascomycota</taxon>
        <taxon>Pezizomycotina</taxon>
        <taxon>Eurotiomycetes</taxon>
        <taxon>Eurotiomycetidae</taxon>
        <taxon>Eurotiales</taxon>
        <taxon>Aspergillaceae</taxon>
        <taxon>Penicillium</taxon>
    </lineage>
</organism>
<keyword evidence="5" id="KW-0560">Oxidoreductase</keyword>
<evidence type="ECO:0000256" key="4">
    <source>
        <dbReference type="ARBA" id="ARBA00022833"/>
    </source>
</evidence>
<sequence length="381" mass="41253">MATQITPGLPQTYRALLLKSRRDPYDIEVVTKPMPQAGPGSVVIRILGANVLTYSDQIYTGSRPYPYPTPFTPGCSAIGRVSSVGPDATTLQPSQLVFFDLFIRGRDNPDSLILSGVFDGLNAASKKLMAGEWRNSTYAEYAKVPLENCFPLNESLLLGSPADGGLGYRETDLLYLSKLAVVFGGLRDVDVRAGETVVIVPATGAFGGAAVLAALAMGAQVIAMGRNQEALEKVKALDRNGRIRTVHNSGDVEVDIQELTKYGPLDVFFDISPENASNSTHFKSCIRSLRRGGRFSMMGAPKEVSLPVYVMMHNDITFKGKWMYTPDDVRFVIKLAERGFVKLGEAGDIQTVGKFALEEFADAFAAGAKMSGPWLQTVIVP</sequence>
<dbReference type="PANTHER" id="PTHR43350">
    <property type="entry name" value="NAD-DEPENDENT ALCOHOL DEHYDROGENASE"/>
    <property type="match status" value="1"/>
</dbReference>
<proteinExistence type="inferred from homology"/>
<evidence type="ECO:0000256" key="2">
    <source>
        <dbReference type="ARBA" id="ARBA00008072"/>
    </source>
</evidence>
<dbReference type="Pfam" id="PF08240">
    <property type="entry name" value="ADH_N"/>
    <property type="match status" value="1"/>
</dbReference>
<evidence type="ECO:0000256" key="3">
    <source>
        <dbReference type="ARBA" id="ARBA00022723"/>
    </source>
</evidence>
<dbReference type="InterPro" id="IPR013149">
    <property type="entry name" value="ADH-like_C"/>
</dbReference>
<dbReference type="Pfam" id="PF00107">
    <property type="entry name" value="ADH_zinc_N"/>
    <property type="match status" value="1"/>
</dbReference>
<evidence type="ECO:0000313" key="8">
    <source>
        <dbReference type="EMBL" id="KAJ5315398.1"/>
    </source>
</evidence>
<dbReference type="InterPro" id="IPR036291">
    <property type="entry name" value="NAD(P)-bd_dom_sf"/>
</dbReference>
<dbReference type="Proteomes" id="UP001147746">
    <property type="component" value="Unassembled WGS sequence"/>
</dbReference>
<dbReference type="GO" id="GO:0046872">
    <property type="term" value="F:metal ion binding"/>
    <property type="evidence" value="ECO:0007669"/>
    <property type="project" value="UniProtKB-KW"/>
</dbReference>